<evidence type="ECO:0000256" key="7">
    <source>
        <dbReference type="ARBA" id="ARBA00023136"/>
    </source>
</evidence>
<reference evidence="12 14" key="2">
    <citation type="journal article" date="2018" name="Genome Res.">
        <title>The genomic architecture and molecular evolution of ant odorant receptors.</title>
        <authorList>
            <person name="McKenzie S.K."/>
            <person name="Kronauer D.J.C."/>
        </authorList>
    </citation>
    <scope>NUCLEOTIDE SEQUENCE [LARGE SCALE GENOMIC DNA]</scope>
    <source>
        <strain evidence="12">Clonal line C1</strain>
    </source>
</reference>
<name>A0A026X182_OOCBI</name>
<evidence type="ECO:0000256" key="9">
    <source>
        <dbReference type="ARBA" id="ARBA00023224"/>
    </source>
</evidence>
<evidence type="ECO:0000313" key="13">
    <source>
        <dbReference type="Proteomes" id="UP000053097"/>
    </source>
</evidence>
<keyword evidence="6 10" id="KW-1133">Transmembrane helix</keyword>
<feature type="transmembrane region" description="Helical" evidence="10">
    <location>
        <begin position="167"/>
        <end position="187"/>
    </location>
</feature>
<reference evidence="11 13" key="1">
    <citation type="journal article" date="2014" name="Curr. Biol.">
        <title>The genome of the clonal raider ant Cerapachys biroi.</title>
        <authorList>
            <person name="Oxley P.R."/>
            <person name="Ji L."/>
            <person name="Fetter-Pruneda I."/>
            <person name="McKenzie S.K."/>
            <person name="Li C."/>
            <person name="Hu H."/>
            <person name="Zhang G."/>
            <person name="Kronauer D.J."/>
        </authorList>
    </citation>
    <scope>NUCLEOTIDE SEQUENCE [LARGE SCALE GENOMIC DNA]</scope>
</reference>
<dbReference type="Pfam" id="PF02949">
    <property type="entry name" value="7tm_6"/>
    <property type="match status" value="1"/>
</dbReference>
<dbReference type="Proteomes" id="UP000279307">
    <property type="component" value="Chromosome 4"/>
</dbReference>
<evidence type="ECO:0000256" key="10">
    <source>
        <dbReference type="RuleBase" id="RU351113"/>
    </source>
</evidence>
<evidence type="ECO:0000313" key="14">
    <source>
        <dbReference type="Proteomes" id="UP000279307"/>
    </source>
</evidence>
<dbReference type="OrthoDB" id="7550185at2759"/>
<keyword evidence="8 10" id="KW-0675">Receptor</keyword>
<evidence type="ECO:0000256" key="6">
    <source>
        <dbReference type="ARBA" id="ARBA00022989"/>
    </source>
</evidence>
<evidence type="ECO:0000256" key="5">
    <source>
        <dbReference type="ARBA" id="ARBA00022725"/>
    </source>
</evidence>
<feature type="transmembrane region" description="Helical" evidence="10">
    <location>
        <begin position="32"/>
        <end position="57"/>
    </location>
</feature>
<evidence type="ECO:0000313" key="11">
    <source>
        <dbReference type="EMBL" id="EZA61766.1"/>
    </source>
</evidence>
<dbReference type="EMBL" id="KK107046">
    <property type="protein sequence ID" value="EZA61766.1"/>
    <property type="molecule type" value="Genomic_DNA"/>
</dbReference>
<evidence type="ECO:0000256" key="4">
    <source>
        <dbReference type="ARBA" id="ARBA00022692"/>
    </source>
</evidence>
<keyword evidence="5 10" id="KW-0552">Olfaction</keyword>
<feature type="transmembrane region" description="Helical" evidence="10">
    <location>
        <begin position="372"/>
        <end position="392"/>
    </location>
</feature>
<proteinExistence type="inferred from homology"/>
<dbReference type="GO" id="GO:0007165">
    <property type="term" value="P:signal transduction"/>
    <property type="evidence" value="ECO:0007669"/>
    <property type="project" value="UniProtKB-KW"/>
</dbReference>
<reference evidence="12" key="3">
    <citation type="submission" date="2018-07" db="EMBL/GenBank/DDBJ databases">
        <authorList>
            <person name="Mckenzie S.K."/>
            <person name="Kronauer D.J.C."/>
        </authorList>
    </citation>
    <scope>NUCLEOTIDE SEQUENCE</scope>
    <source>
        <strain evidence="12">Clonal line C1</strain>
    </source>
</reference>
<keyword evidence="13" id="KW-1185">Reference proteome</keyword>
<keyword evidence="4 10" id="KW-0812">Transmembrane</keyword>
<evidence type="ECO:0000256" key="2">
    <source>
        <dbReference type="ARBA" id="ARBA00022475"/>
    </source>
</evidence>
<dbReference type="Proteomes" id="UP000053097">
    <property type="component" value="Unassembled WGS sequence"/>
</dbReference>
<dbReference type="AlphaFoldDB" id="A0A026X182"/>
<evidence type="ECO:0000313" key="12">
    <source>
        <dbReference type="EMBL" id="RLU23730.1"/>
    </source>
</evidence>
<dbReference type="EMBL" id="QOIP01000004">
    <property type="protein sequence ID" value="RLU23730.1"/>
    <property type="molecule type" value="Genomic_DNA"/>
</dbReference>
<comment type="caution">
    <text evidence="10">Lacks conserved residue(s) required for the propagation of feature annotation.</text>
</comment>
<keyword evidence="2" id="KW-1003">Cell membrane</keyword>
<evidence type="ECO:0000256" key="8">
    <source>
        <dbReference type="ARBA" id="ARBA00023170"/>
    </source>
</evidence>
<feature type="transmembrane region" description="Helical" evidence="10">
    <location>
        <begin position="123"/>
        <end position="143"/>
    </location>
</feature>
<dbReference type="PANTHER" id="PTHR21137">
    <property type="entry name" value="ODORANT RECEPTOR"/>
    <property type="match status" value="1"/>
</dbReference>
<comment type="subcellular location">
    <subcellularLocation>
        <location evidence="1 10">Cell membrane</location>
        <topology evidence="1 10">Multi-pass membrane protein</topology>
    </subcellularLocation>
</comment>
<sequence length="397" mass="46121">MDFENVNSMNRQLNLISGNLFPMTANGFTIGWRIYSIAVWLLMTVECIAFFSGCAMVPKEKNINNGMTVMLFNVEVFSLITRIHVKRGLIMQFIRGMNDSLRTRDKIMKRIVMKVVRQMQTPIKFYLLIGQLTMTIWILLPLGEIGKKSFFSYVDYKIPNAISKQPFSAMTFVLGIMLTLFADVYLLTKKLSLDSYVVHMVQLMTAQYQYIALKLAEMFQNGMSENDYKAENKHQHEIDQRMKREIRALCLRHNGVTQMSFILKELLSFHVSVTYICNILRYCCIGVMALDTISRPLYEYVMVLLYLFSSIVEFCMVCFCVQELLNASKELTDKAFHEDWFRCRLSIKRTFLLMITANKLECKLAKVGNFNLALPSFLMIFKQAYAFAVLFLKIRST</sequence>
<keyword evidence="7 10" id="KW-0472">Membrane</keyword>
<comment type="similarity">
    <text evidence="10">Belongs to the insect chemoreceptor superfamily. Heteromeric odorant receptor channel (TC 1.A.69) family.</text>
</comment>
<dbReference type="PANTHER" id="PTHR21137:SF35">
    <property type="entry name" value="ODORANT RECEPTOR 19A-RELATED"/>
    <property type="match status" value="1"/>
</dbReference>
<dbReference type="GO" id="GO:0004984">
    <property type="term" value="F:olfactory receptor activity"/>
    <property type="evidence" value="ECO:0007669"/>
    <property type="project" value="InterPro"/>
</dbReference>
<organism evidence="11 13">
    <name type="scientific">Ooceraea biroi</name>
    <name type="common">Clonal raider ant</name>
    <name type="synonym">Cerapachys biroi</name>
    <dbReference type="NCBI Taxonomy" id="2015173"/>
    <lineage>
        <taxon>Eukaryota</taxon>
        <taxon>Metazoa</taxon>
        <taxon>Ecdysozoa</taxon>
        <taxon>Arthropoda</taxon>
        <taxon>Hexapoda</taxon>
        <taxon>Insecta</taxon>
        <taxon>Pterygota</taxon>
        <taxon>Neoptera</taxon>
        <taxon>Endopterygota</taxon>
        <taxon>Hymenoptera</taxon>
        <taxon>Apocrita</taxon>
        <taxon>Aculeata</taxon>
        <taxon>Formicoidea</taxon>
        <taxon>Formicidae</taxon>
        <taxon>Dorylinae</taxon>
        <taxon>Ooceraea</taxon>
    </lineage>
</organism>
<keyword evidence="3 10" id="KW-0716">Sensory transduction</keyword>
<feature type="transmembrane region" description="Helical" evidence="10">
    <location>
        <begin position="303"/>
        <end position="325"/>
    </location>
</feature>
<accession>A0A026X182</accession>
<dbReference type="InterPro" id="IPR004117">
    <property type="entry name" value="7tm6_olfct_rcpt"/>
</dbReference>
<protein>
    <recommendedName>
        <fullName evidence="10">Odorant receptor</fullName>
    </recommendedName>
</protein>
<dbReference type="GO" id="GO:0005886">
    <property type="term" value="C:plasma membrane"/>
    <property type="evidence" value="ECO:0007669"/>
    <property type="project" value="UniProtKB-SubCell"/>
</dbReference>
<dbReference type="OMA" id="KAFHEDW"/>
<evidence type="ECO:0000256" key="3">
    <source>
        <dbReference type="ARBA" id="ARBA00022606"/>
    </source>
</evidence>
<keyword evidence="9 10" id="KW-0807">Transducer</keyword>
<dbReference type="GO" id="GO:0005549">
    <property type="term" value="F:odorant binding"/>
    <property type="evidence" value="ECO:0007669"/>
    <property type="project" value="InterPro"/>
</dbReference>
<evidence type="ECO:0000256" key="1">
    <source>
        <dbReference type="ARBA" id="ARBA00004651"/>
    </source>
</evidence>
<gene>
    <name evidence="12" type="ORF">DMN91_003936</name>
    <name evidence="11" type="ORF">X777_09387</name>
</gene>